<dbReference type="RefSeq" id="WP_308981467.1">
    <property type="nucleotide sequence ID" value="NZ_JAVIDL010000014.1"/>
</dbReference>
<dbReference type="Proteomes" id="UP001243844">
    <property type="component" value="Unassembled WGS sequence"/>
</dbReference>
<feature type="transmembrane region" description="Helical" evidence="1">
    <location>
        <begin position="118"/>
        <end position="145"/>
    </location>
</feature>
<dbReference type="AlphaFoldDB" id="A0AAW8J8M3"/>
<organism evidence="2 3">
    <name type="scientific">Acinetobacter rudis</name>
    <dbReference type="NCBI Taxonomy" id="632955"/>
    <lineage>
        <taxon>Bacteria</taxon>
        <taxon>Pseudomonadati</taxon>
        <taxon>Pseudomonadota</taxon>
        <taxon>Gammaproteobacteria</taxon>
        <taxon>Moraxellales</taxon>
        <taxon>Moraxellaceae</taxon>
        <taxon>Acinetobacter</taxon>
    </lineage>
</organism>
<feature type="transmembrane region" description="Helical" evidence="1">
    <location>
        <begin position="82"/>
        <end position="106"/>
    </location>
</feature>
<gene>
    <name evidence="2" type="ORF">RFH47_08875</name>
</gene>
<evidence type="ECO:0000256" key="1">
    <source>
        <dbReference type="SAM" id="Phobius"/>
    </source>
</evidence>
<accession>A0AAW8J8M3</accession>
<name>A0AAW8J8M3_9GAMM</name>
<feature type="transmembrane region" description="Helical" evidence="1">
    <location>
        <begin position="48"/>
        <end position="70"/>
    </location>
</feature>
<evidence type="ECO:0000313" key="3">
    <source>
        <dbReference type="Proteomes" id="UP001243844"/>
    </source>
</evidence>
<protein>
    <submittedName>
        <fullName evidence="2">Uncharacterized protein</fullName>
    </submittedName>
</protein>
<keyword evidence="1" id="KW-1133">Transmembrane helix</keyword>
<dbReference type="EMBL" id="JAVIDL010000014">
    <property type="protein sequence ID" value="MDQ8935843.1"/>
    <property type="molecule type" value="Genomic_DNA"/>
</dbReference>
<sequence>MSNHSTKQTILMVTTFTISPLFSTFIVALIVGLFSYQAYGFADVFYMVIRFSLLGLALYFLPATLIGIIFNKQFMPQDKTHAYKIFWMSVIGFVISALWATLFAYFYVVDLSAEFSTYISIILLLGVIGGLSAGFVTALLLKFLLSPTK</sequence>
<evidence type="ECO:0000313" key="2">
    <source>
        <dbReference type="EMBL" id="MDQ8935843.1"/>
    </source>
</evidence>
<proteinExistence type="predicted"/>
<reference evidence="2" key="1">
    <citation type="submission" date="2023-08" db="EMBL/GenBank/DDBJ databases">
        <title>Emergence of clinically-relevant ST2 carbapenem-resistant Acinetobacter baumannii strains in hospital sewages in Zhejiang, East of China.</title>
        <authorList>
            <person name="Kaichao C."/>
            <person name="Zhang R."/>
        </authorList>
    </citation>
    <scope>NUCLEOTIDE SEQUENCE</scope>
    <source>
        <strain evidence="2">M-RB-37</strain>
    </source>
</reference>
<keyword evidence="1" id="KW-0472">Membrane</keyword>
<feature type="transmembrane region" description="Helical" evidence="1">
    <location>
        <begin position="12"/>
        <end position="36"/>
    </location>
</feature>
<keyword evidence="1" id="KW-0812">Transmembrane</keyword>
<comment type="caution">
    <text evidence="2">The sequence shown here is derived from an EMBL/GenBank/DDBJ whole genome shotgun (WGS) entry which is preliminary data.</text>
</comment>